<feature type="transmembrane region" description="Helical" evidence="6">
    <location>
        <begin position="44"/>
        <end position="63"/>
    </location>
</feature>
<name>A0A7R8Z3A2_HERIL</name>
<organism evidence="7 8">
    <name type="scientific">Hermetia illucens</name>
    <name type="common">Black soldier fly</name>
    <dbReference type="NCBI Taxonomy" id="343691"/>
    <lineage>
        <taxon>Eukaryota</taxon>
        <taxon>Metazoa</taxon>
        <taxon>Ecdysozoa</taxon>
        <taxon>Arthropoda</taxon>
        <taxon>Hexapoda</taxon>
        <taxon>Insecta</taxon>
        <taxon>Pterygota</taxon>
        <taxon>Neoptera</taxon>
        <taxon>Endopterygota</taxon>
        <taxon>Diptera</taxon>
        <taxon>Brachycera</taxon>
        <taxon>Stratiomyomorpha</taxon>
        <taxon>Stratiomyidae</taxon>
        <taxon>Hermetiinae</taxon>
        <taxon>Hermetia</taxon>
    </lineage>
</organism>
<comment type="similarity">
    <text evidence="2 6">Belongs to the peroxisomal membrane protein PXMP2/4 family.</text>
</comment>
<reference evidence="7 8" key="1">
    <citation type="submission" date="2020-11" db="EMBL/GenBank/DDBJ databases">
        <authorList>
            <person name="Wallbank WR R."/>
            <person name="Pardo Diaz C."/>
            <person name="Kozak K."/>
            <person name="Martin S."/>
            <person name="Jiggins C."/>
            <person name="Moest M."/>
            <person name="Warren A I."/>
            <person name="Generalovic N T."/>
            <person name="Byers J.R.P. K."/>
            <person name="Montejo-Kovacevich G."/>
            <person name="Yen C E."/>
        </authorList>
    </citation>
    <scope>NUCLEOTIDE SEQUENCE [LARGE SCALE GENOMIC DNA]</scope>
</reference>
<dbReference type="AlphaFoldDB" id="A0A7R8Z3A2"/>
<keyword evidence="3 6" id="KW-0812">Transmembrane</keyword>
<sequence>MNIIKQHRIVRGMVSYALLWPVGNIVEQTLVERKSFSTIDWMRCLKFGLFGGFFVGPTLYLWMRLAGVMWPKIDVKSSLCKAVTEQVSYDPMLITTFLFGMSIFEGKSYEDSRAEVRAKFLETYRVGMVFWPIVQTVNFTFIPAKNQVIFTSFFSMLWSAFLAYMKHLQQETSHEDHMLEIHLFSY</sequence>
<evidence type="ECO:0000256" key="1">
    <source>
        <dbReference type="ARBA" id="ARBA00004141"/>
    </source>
</evidence>
<dbReference type="InterPro" id="IPR007248">
    <property type="entry name" value="Mpv17_PMP22"/>
</dbReference>
<gene>
    <name evidence="7" type="ORF">HERILL_LOCUS15976</name>
</gene>
<dbReference type="OrthoDB" id="10267969at2759"/>
<evidence type="ECO:0000313" key="8">
    <source>
        <dbReference type="Proteomes" id="UP000594454"/>
    </source>
</evidence>
<dbReference type="OMA" id="FTMTLME"/>
<keyword evidence="8" id="KW-1185">Reference proteome</keyword>
<dbReference type="EMBL" id="LR899014">
    <property type="protein sequence ID" value="CAD7093708.1"/>
    <property type="molecule type" value="Genomic_DNA"/>
</dbReference>
<evidence type="ECO:0000256" key="5">
    <source>
        <dbReference type="ARBA" id="ARBA00023136"/>
    </source>
</evidence>
<dbReference type="GO" id="GO:0005739">
    <property type="term" value="C:mitochondrion"/>
    <property type="evidence" value="ECO:0007669"/>
    <property type="project" value="TreeGrafter"/>
</dbReference>
<comment type="subcellular location">
    <subcellularLocation>
        <location evidence="1">Membrane</location>
        <topology evidence="1">Multi-pass membrane protein</topology>
    </subcellularLocation>
</comment>
<accession>A0A7R8Z3A2</accession>
<keyword evidence="5 6" id="KW-0472">Membrane</keyword>
<keyword evidence="4 6" id="KW-1133">Transmembrane helix</keyword>
<dbReference type="FunCoup" id="A0A7R8Z3A2">
    <property type="interactions" value="122"/>
</dbReference>
<evidence type="ECO:0000256" key="3">
    <source>
        <dbReference type="ARBA" id="ARBA00022692"/>
    </source>
</evidence>
<feature type="transmembrane region" description="Helical" evidence="6">
    <location>
        <begin position="148"/>
        <end position="165"/>
    </location>
</feature>
<evidence type="ECO:0000256" key="2">
    <source>
        <dbReference type="ARBA" id="ARBA00006824"/>
    </source>
</evidence>
<dbReference type="InParanoid" id="A0A7R8Z3A2"/>
<dbReference type="Proteomes" id="UP000594454">
    <property type="component" value="Chromosome 6"/>
</dbReference>
<dbReference type="GO" id="GO:0016020">
    <property type="term" value="C:membrane"/>
    <property type="evidence" value="ECO:0007669"/>
    <property type="project" value="UniProtKB-SubCell"/>
</dbReference>
<proteinExistence type="inferred from homology"/>
<evidence type="ECO:0000256" key="6">
    <source>
        <dbReference type="RuleBase" id="RU363053"/>
    </source>
</evidence>
<dbReference type="PANTHER" id="PTHR11266">
    <property type="entry name" value="PEROXISOMAL MEMBRANE PROTEIN 2, PXMP2 MPV17"/>
    <property type="match status" value="1"/>
</dbReference>
<evidence type="ECO:0008006" key="9">
    <source>
        <dbReference type="Google" id="ProtNLM"/>
    </source>
</evidence>
<evidence type="ECO:0000256" key="4">
    <source>
        <dbReference type="ARBA" id="ARBA00022989"/>
    </source>
</evidence>
<protein>
    <recommendedName>
        <fullName evidence="9">Mpv17-like protein</fullName>
    </recommendedName>
</protein>
<evidence type="ECO:0000313" key="7">
    <source>
        <dbReference type="EMBL" id="CAD7093708.1"/>
    </source>
</evidence>
<dbReference type="Pfam" id="PF04117">
    <property type="entry name" value="Mpv17_PMP22"/>
    <property type="match status" value="1"/>
</dbReference>
<dbReference type="PANTHER" id="PTHR11266:SF26">
    <property type="entry name" value="IP08061P"/>
    <property type="match status" value="1"/>
</dbReference>